<organism evidence="2 3">
    <name type="scientific">Aureimonas jatrophae</name>
    <dbReference type="NCBI Taxonomy" id="1166073"/>
    <lineage>
        <taxon>Bacteria</taxon>
        <taxon>Pseudomonadati</taxon>
        <taxon>Pseudomonadota</taxon>
        <taxon>Alphaproteobacteria</taxon>
        <taxon>Hyphomicrobiales</taxon>
        <taxon>Aurantimonadaceae</taxon>
        <taxon>Aureimonas</taxon>
    </lineage>
</organism>
<sequence length="70" mass="7807">MALGDNNHPFFRPLWRRVLLVAFCAGWALVELLVVGDSTWAIMIGIVAAYAAWTFLITYQTAPAEPARKD</sequence>
<gene>
    <name evidence="2" type="ORF">SAMN05192530_101652</name>
</gene>
<keyword evidence="1" id="KW-1133">Transmembrane helix</keyword>
<dbReference type="OrthoDB" id="7362327at2"/>
<evidence type="ECO:0000313" key="3">
    <source>
        <dbReference type="Proteomes" id="UP000198793"/>
    </source>
</evidence>
<evidence type="ECO:0008006" key="4">
    <source>
        <dbReference type="Google" id="ProtNLM"/>
    </source>
</evidence>
<protein>
    <recommendedName>
        <fullName evidence="4">DUF3329 domain-containing protein</fullName>
    </recommendedName>
</protein>
<dbReference type="RefSeq" id="WP_090668709.1">
    <property type="nucleotide sequence ID" value="NZ_FNIT01000001.1"/>
</dbReference>
<dbReference type="Proteomes" id="UP000198793">
    <property type="component" value="Unassembled WGS sequence"/>
</dbReference>
<keyword evidence="1" id="KW-0472">Membrane</keyword>
<evidence type="ECO:0000256" key="1">
    <source>
        <dbReference type="SAM" id="Phobius"/>
    </source>
</evidence>
<feature type="transmembrane region" description="Helical" evidence="1">
    <location>
        <begin position="40"/>
        <end position="59"/>
    </location>
</feature>
<dbReference type="AlphaFoldDB" id="A0A1H0D8K0"/>
<proteinExistence type="predicted"/>
<name>A0A1H0D8K0_9HYPH</name>
<accession>A0A1H0D8K0</accession>
<reference evidence="2 3" key="1">
    <citation type="submission" date="2016-10" db="EMBL/GenBank/DDBJ databases">
        <authorList>
            <person name="de Groot N.N."/>
        </authorList>
    </citation>
    <scope>NUCLEOTIDE SEQUENCE [LARGE SCALE GENOMIC DNA]</scope>
    <source>
        <strain evidence="3">L7-484,KACC 16230,DSM 25025</strain>
    </source>
</reference>
<dbReference type="STRING" id="1166073.SAMN05192530_101652"/>
<keyword evidence="1" id="KW-0812">Transmembrane</keyword>
<evidence type="ECO:0000313" key="2">
    <source>
        <dbReference type="EMBL" id="SDN66522.1"/>
    </source>
</evidence>
<keyword evidence="3" id="KW-1185">Reference proteome</keyword>
<dbReference type="EMBL" id="FNIT01000001">
    <property type="protein sequence ID" value="SDN66522.1"/>
    <property type="molecule type" value="Genomic_DNA"/>
</dbReference>
<feature type="transmembrane region" description="Helical" evidence="1">
    <location>
        <begin position="14"/>
        <end position="34"/>
    </location>
</feature>